<feature type="signal peptide" evidence="2">
    <location>
        <begin position="1"/>
        <end position="31"/>
    </location>
</feature>
<evidence type="ECO:0000256" key="2">
    <source>
        <dbReference type="SAM" id="SignalP"/>
    </source>
</evidence>
<name>A0ABY9IHF0_9ACTN</name>
<dbReference type="Gene3D" id="3.40.50.1820">
    <property type="entry name" value="alpha/beta hydrolase"/>
    <property type="match status" value="1"/>
</dbReference>
<feature type="domain" description="BAAT/Acyl-CoA thioester hydrolase C-terminal" evidence="4">
    <location>
        <begin position="323"/>
        <end position="420"/>
    </location>
</feature>
<protein>
    <submittedName>
        <fullName evidence="5">Acyl-CoA thioesterase/bile acid-CoA:amino acid N-acyltransferase family protein</fullName>
    </submittedName>
</protein>
<organism evidence="5 6">
    <name type="scientific">Streptomyces poriferorum</name>
    <dbReference type="NCBI Taxonomy" id="2798799"/>
    <lineage>
        <taxon>Bacteria</taxon>
        <taxon>Bacillati</taxon>
        <taxon>Actinomycetota</taxon>
        <taxon>Actinomycetes</taxon>
        <taxon>Kitasatosporales</taxon>
        <taxon>Streptomycetaceae</taxon>
        <taxon>Streptomyces</taxon>
    </lineage>
</organism>
<dbReference type="EMBL" id="CP120988">
    <property type="protein sequence ID" value="WLQ54635.1"/>
    <property type="molecule type" value="Genomic_DNA"/>
</dbReference>
<dbReference type="Proteomes" id="UP001235744">
    <property type="component" value="Chromosome"/>
</dbReference>
<evidence type="ECO:0000313" key="5">
    <source>
        <dbReference type="EMBL" id="WLQ54635.1"/>
    </source>
</evidence>
<comment type="similarity">
    <text evidence="1">Belongs to the C/M/P thioester hydrolase family.</text>
</comment>
<accession>A0ABY9IHF0</accession>
<dbReference type="InterPro" id="IPR016662">
    <property type="entry name" value="Acyl-CoA_thioEstase_long-chain"/>
</dbReference>
<keyword evidence="2" id="KW-0732">Signal</keyword>
<dbReference type="Gene3D" id="2.60.40.2240">
    <property type="entry name" value="Acyl-CoA thioester hydrolase/BAAT N-terminal domain"/>
    <property type="match status" value="1"/>
</dbReference>
<dbReference type="RefSeq" id="WP_306105747.1">
    <property type="nucleotide sequence ID" value="NZ_CP120988.1"/>
</dbReference>
<dbReference type="InterPro" id="IPR042490">
    <property type="entry name" value="Thio_Ohase/BAAT_N"/>
</dbReference>
<dbReference type="PANTHER" id="PTHR10824:SF4">
    <property type="entry name" value="ACYL-COENZYME A THIOESTERASE 1-LIKE"/>
    <property type="match status" value="1"/>
</dbReference>
<evidence type="ECO:0000259" key="3">
    <source>
        <dbReference type="Pfam" id="PF04775"/>
    </source>
</evidence>
<dbReference type="PROSITE" id="PS51257">
    <property type="entry name" value="PROKAR_LIPOPROTEIN"/>
    <property type="match status" value="1"/>
</dbReference>
<dbReference type="InterPro" id="IPR006862">
    <property type="entry name" value="Thio_Ohase/aa_AcTrfase"/>
</dbReference>
<evidence type="ECO:0000259" key="4">
    <source>
        <dbReference type="Pfam" id="PF08840"/>
    </source>
</evidence>
<feature type="chain" id="PRO_5045466513" evidence="2">
    <location>
        <begin position="32"/>
        <end position="424"/>
    </location>
</feature>
<dbReference type="InterPro" id="IPR014940">
    <property type="entry name" value="BAAT_C"/>
</dbReference>
<dbReference type="SUPFAM" id="SSF53474">
    <property type="entry name" value="alpha/beta-Hydrolases"/>
    <property type="match status" value="1"/>
</dbReference>
<feature type="domain" description="Acyl-CoA thioester hydrolase/bile acid-CoA amino acid N-acetyltransferase" evidence="3">
    <location>
        <begin position="54"/>
        <end position="173"/>
    </location>
</feature>
<evidence type="ECO:0000256" key="1">
    <source>
        <dbReference type="ARBA" id="ARBA00006538"/>
    </source>
</evidence>
<reference evidence="5 6" key="1">
    <citation type="submission" date="2023-03" db="EMBL/GenBank/DDBJ databases">
        <title>Isolation and description of six Streptomyces strains from soil environments, able to metabolize different microbial glucans.</title>
        <authorList>
            <person name="Widen T."/>
            <person name="Larsbrink J."/>
        </authorList>
    </citation>
    <scope>NUCLEOTIDE SEQUENCE [LARGE SCALE GENOMIC DNA]</scope>
    <source>
        <strain evidence="5 6">Alt2</strain>
    </source>
</reference>
<dbReference type="Pfam" id="PF04775">
    <property type="entry name" value="Bile_Hydr_Trans"/>
    <property type="match status" value="1"/>
</dbReference>
<dbReference type="PIRSF" id="PIRSF016521">
    <property type="entry name" value="Acyl-CoA_hydro"/>
    <property type="match status" value="1"/>
</dbReference>
<proteinExistence type="inferred from homology"/>
<dbReference type="InterPro" id="IPR029058">
    <property type="entry name" value="AB_hydrolase_fold"/>
</dbReference>
<sequence length="424" mass="45119">MRTKSVNGRATGWRTRAVAAACCLTLSGAGACSSGPEHSNRARIQVDRPESLADAPVQVRVTGLHPHEEVTLTAGSVDREGVRWASQAVVTANDSGTVDLDRARSRSGTYRGVDGMGLFWSMKPRDMDAGKAAFFPKLPEQQASYKVTLAVEAGGKPIATRSLTRTWMSEGTVHQALSGGRNGVFGALYLPPPHAPRRAPVLSIGGSEGGISNSFAAALLASHGHPVLALCYFGCPGRPETLENIKLEYFATAARLLDRRYGAGTRKPVVIGISRGTEAAQLLAHTYPGLVSDLVLYAPSRSTTPGYPHGVAWTRDDDPLDFTPIPLDDVNGDILAVAGDDDRLWQSADAARSIGDERTRPGRQREALVYKNAGHHIGWYPYSATARYAKNPISGSYMDLGGTLAGNAHAQADAWPRVLSLLGG</sequence>
<dbReference type="PANTHER" id="PTHR10824">
    <property type="entry name" value="ACYL-COENZYME A THIOESTERASE-RELATED"/>
    <property type="match status" value="1"/>
</dbReference>
<evidence type="ECO:0000313" key="6">
    <source>
        <dbReference type="Proteomes" id="UP001235744"/>
    </source>
</evidence>
<keyword evidence="6" id="KW-1185">Reference proteome</keyword>
<gene>
    <name evidence="5" type="ORF">P8A19_03860</name>
</gene>
<dbReference type="Pfam" id="PF08840">
    <property type="entry name" value="BAAT_C"/>
    <property type="match status" value="1"/>
</dbReference>